<dbReference type="PANTHER" id="PTHR47399:SF1">
    <property type="entry name" value="TRANSMEMBRANE PROTEIN 121B"/>
    <property type="match status" value="1"/>
</dbReference>
<dbReference type="AlphaFoldDB" id="A0A0M3K5U5"/>
<protein>
    <submittedName>
        <fullName evidence="3">Conserved plasma membrane protein</fullName>
    </submittedName>
</protein>
<feature type="transmembrane region" description="Helical" evidence="2">
    <location>
        <begin position="353"/>
        <end position="372"/>
    </location>
</feature>
<feature type="transmembrane region" description="Helical" evidence="2">
    <location>
        <begin position="90"/>
        <end position="113"/>
    </location>
</feature>
<evidence type="ECO:0000256" key="2">
    <source>
        <dbReference type="SAM" id="Phobius"/>
    </source>
</evidence>
<feature type="transmembrane region" description="Helical" evidence="2">
    <location>
        <begin position="320"/>
        <end position="341"/>
    </location>
</feature>
<dbReference type="WBParaSite" id="ASIM_0001633601-mRNA-1">
    <property type="protein sequence ID" value="ASIM_0001633601-mRNA-1"/>
    <property type="gene ID" value="ASIM_0001633601"/>
</dbReference>
<evidence type="ECO:0000313" key="3">
    <source>
        <dbReference type="WBParaSite" id="ASIM_0001633601-mRNA-1"/>
    </source>
</evidence>
<keyword evidence="2" id="KW-0472">Membrane</keyword>
<keyword evidence="2" id="KW-1133">Transmembrane helix</keyword>
<proteinExistence type="inferred from homology"/>
<feature type="transmembrane region" description="Helical" evidence="2">
    <location>
        <begin position="163"/>
        <end position="184"/>
    </location>
</feature>
<dbReference type="InterPro" id="IPR026624">
    <property type="entry name" value="CECR6"/>
</dbReference>
<evidence type="ECO:0000256" key="1">
    <source>
        <dbReference type="ARBA" id="ARBA00007711"/>
    </source>
</evidence>
<dbReference type="PANTHER" id="PTHR47399">
    <property type="entry name" value="TRANSMEMBRANE PROTEIN 121B"/>
    <property type="match status" value="1"/>
</dbReference>
<sequence>LTEDVVEEQADEFVKHDNFYGGSTDDELPYLSRSINEDTSKRNYYPIASNMGVVPVRLEQYFVEHQKYPPYPSQNVNTFSGPFIRGCLDVFAFVVCIALVILQLGLIDFYYLTVLKDKIWYAWLGVDSLVIIILIWLLVLAVRNNQEKMEEASSADAKVKYAWVGWFAYSAVLVGKIAACFRLFHHQVIQKEAIILQLPPNPMDNNDKIFDDHLFRLNLALSALIFLFLLESHHYTPVFSSRQTYIVYLITVVCLDLIDTIYFLDLLWQSLKDNWQLPFWLDIVILSLSGVNFILPTFALMRLRFGRLPRIALVSDKIWALFYVLLVNAPYLGIRIYLFIILEIPQQGKHYDASIFVVKNVAMIYLAVKEVWTRLQYWRYKRNAMGSRGELTAHVMNTEDEA</sequence>
<feature type="transmembrane region" description="Helical" evidence="2">
    <location>
        <begin position="213"/>
        <end position="233"/>
    </location>
</feature>
<accession>A0A0M3K5U5</accession>
<feature type="transmembrane region" description="Helical" evidence="2">
    <location>
        <begin position="279"/>
        <end position="300"/>
    </location>
</feature>
<feature type="transmembrane region" description="Helical" evidence="2">
    <location>
        <begin position="245"/>
        <end position="264"/>
    </location>
</feature>
<feature type="transmembrane region" description="Helical" evidence="2">
    <location>
        <begin position="119"/>
        <end position="142"/>
    </location>
</feature>
<reference evidence="3" key="1">
    <citation type="submission" date="2017-02" db="UniProtKB">
        <authorList>
            <consortium name="WormBaseParasite"/>
        </authorList>
    </citation>
    <scope>IDENTIFICATION</scope>
</reference>
<comment type="similarity">
    <text evidence="1">Belongs to the TMEM121 family.</text>
</comment>
<organism evidence="3">
    <name type="scientific">Anisakis simplex</name>
    <name type="common">Herring worm</name>
    <dbReference type="NCBI Taxonomy" id="6269"/>
    <lineage>
        <taxon>Eukaryota</taxon>
        <taxon>Metazoa</taxon>
        <taxon>Ecdysozoa</taxon>
        <taxon>Nematoda</taxon>
        <taxon>Chromadorea</taxon>
        <taxon>Rhabditida</taxon>
        <taxon>Spirurina</taxon>
        <taxon>Ascaridomorpha</taxon>
        <taxon>Ascaridoidea</taxon>
        <taxon>Anisakidae</taxon>
        <taxon>Anisakis</taxon>
        <taxon>Anisakis simplex complex</taxon>
    </lineage>
</organism>
<name>A0A0M3K5U5_ANISI</name>
<dbReference type="InterPro" id="IPR032776">
    <property type="entry name" value="CECR6/TMEM121"/>
</dbReference>
<keyword evidence="2" id="KW-0812">Transmembrane</keyword>
<dbReference type="Pfam" id="PF14997">
    <property type="entry name" value="CECR6_TMEM121"/>
    <property type="match status" value="1"/>
</dbReference>